<proteinExistence type="predicted"/>
<dbReference type="AlphaFoldDB" id="A0A975BXX6"/>
<dbReference type="InterPro" id="IPR010144">
    <property type="entry name" value="CRISPR-assoc_prot_Csd1-typ"/>
</dbReference>
<sequence>MFNELMELGQRLENEGKLLPFGFYEYTKAIKWVVHIWSEPSLKCHIEESEIQKPRPRRGRTGTNTSAHPFADEAAYALGVQNKKGGGIDEDAGKKHDSFQSLLNKISQDNEIKKPALKNAISLIQEILSKGLLKNDSRYKEIYHKDWVSFVMEDGPLIGKHLFEHLEVKRFWSKELGRDKEQKTKNGKSVKGFCSICGQKKSLAKNVPYTKFFSSSSPLHSCNKNAFVSFMEGGNVKNNAHLGQCYACGNTIASTLSYLSSNSLHHKTLIQDKKDGKLNTDSFRNQFAIFWFKESGPIEAEQEGEKTELDPSVQLQNLAMIMEDGVFSAKDESPPPDLKHLENLLKVPWKAEKSALRISENEFYLIVLSPNKGRITVREWFHVPLDHLKDHLKKFLDSQRIITPSGDKLRCFSIPDILKAVEASNLDKPLYKTAAHPNPNLSRGLLRTAYLGDFPPRGLLELAVLCFRNPKIFGKPNTMNIVAAVLKMLLTYNKETYMEMEKLNPERDILAYQCGRLLAILEEAQLRALRWRINTTLVDRFYGAASSSPTSVFGTLLTRATTDHFPKIRKNQLGHKKLSERFTEVQKRIDEIGGFPKVLSLEGQAEFSLGFYHQKADFEAEKLEKKLKREKEKKEEGNG</sequence>
<protein>
    <submittedName>
        <fullName evidence="1">CRISPR-associated protein Cas8c/Csd1, subtype I-C/DVULG</fullName>
    </submittedName>
</protein>
<evidence type="ECO:0000313" key="1">
    <source>
        <dbReference type="EMBL" id="QTA93781.1"/>
    </source>
</evidence>
<accession>A0A975BXX6</accession>
<dbReference type="KEGG" id="dmm:dnm_098890"/>
<organism evidence="1 2">
    <name type="scientific">Desulfonema magnum</name>
    <dbReference type="NCBI Taxonomy" id="45655"/>
    <lineage>
        <taxon>Bacteria</taxon>
        <taxon>Pseudomonadati</taxon>
        <taxon>Thermodesulfobacteriota</taxon>
        <taxon>Desulfobacteria</taxon>
        <taxon>Desulfobacterales</taxon>
        <taxon>Desulfococcaceae</taxon>
        <taxon>Desulfonema</taxon>
    </lineage>
</organism>
<evidence type="ECO:0000313" key="2">
    <source>
        <dbReference type="Proteomes" id="UP000663722"/>
    </source>
</evidence>
<keyword evidence="2" id="KW-1185">Reference proteome</keyword>
<dbReference type="Proteomes" id="UP000663722">
    <property type="component" value="Chromosome"/>
</dbReference>
<dbReference type="Pfam" id="PF09709">
    <property type="entry name" value="Cas_Csd1"/>
    <property type="match status" value="1"/>
</dbReference>
<dbReference type="NCBIfam" id="TIGR01863">
    <property type="entry name" value="cas_Csd1"/>
    <property type="match status" value="1"/>
</dbReference>
<reference evidence="1" key="1">
    <citation type="journal article" date="2021" name="Microb. Physiol.">
        <title>Proteogenomic Insights into the Physiology of Marine, Sulfate-Reducing, Filamentous Desulfonema limicola and Desulfonema magnum.</title>
        <authorList>
            <person name="Schnaars V."/>
            <person name="Wohlbrand L."/>
            <person name="Scheve S."/>
            <person name="Hinrichs C."/>
            <person name="Reinhardt R."/>
            <person name="Rabus R."/>
        </authorList>
    </citation>
    <scope>NUCLEOTIDE SEQUENCE</scope>
    <source>
        <strain evidence="1">4be13</strain>
    </source>
</reference>
<dbReference type="EMBL" id="CP061800">
    <property type="protein sequence ID" value="QTA93781.1"/>
    <property type="molecule type" value="Genomic_DNA"/>
</dbReference>
<dbReference type="RefSeq" id="WP_207680556.1">
    <property type="nucleotide sequence ID" value="NZ_CP061800.1"/>
</dbReference>
<name>A0A975BXX6_9BACT</name>
<gene>
    <name evidence="1" type="primary">cas8c-1</name>
    <name evidence="1" type="ORF">dnm_098890</name>
</gene>